<dbReference type="NCBIfam" id="NF033542">
    <property type="entry name" value="transpos_IS110"/>
    <property type="match status" value="1"/>
</dbReference>
<evidence type="ECO:0000259" key="2">
    <source>
        <dbReference type="Pfam" id="PF02371"/>
    </source>
</evidence>
<proteinExistence type="predicted"/>
<sequence length="401" mass="43584">MTAQRDRAWVGVDVGKTHHWACVVDADGKKLLSIKVTNDEADILALIATAGSQATQLDWAVDIVGAPSALLLALLARQDQSVRYASGRVVAAMSAAYAGEGKTDAKDAYVIAETTRLRRDLSVIDTNTDLIRNLAVLTGYRADLIADRVRMINRLRDLMTSVFPSLERAFDYSSHKGALILLTGYATPDRIRRIGQTRLTSWLRTRHVRGSADVATRATTAAKAQTVALPGQDLTASIITELATAILALDDRLKTLDAQIEMTFAEHPQAAIIQSMPGFGPFLGASLLVAANDLRAFPSAGHLAAAAGLVPVPNDSGRRTGNLHRPLRYSRSLRHVFYLSAQTSMMRAGPNRDYYLKKRAHGATHAQAVIALARRRIDVLWALLRENRTWTASPPPLVQAA</sequence>
<organism evidence="3 4">
    <name type="scientific">Mycobacterium kiyosense</name>
    <dbReference type="NCBI Taxonomy" id="2871094"/>
    <lineage>
        <taxon>Bacteria</taxon>
        <taxon>Bacillati</taxon>
        <taxon>Actinomycetota</taxon>
        <taxon>Actinomycetes</taxon>
        <taxon>Mycobacteriales</taxon>
        <taxon>Mycobacteriaceae</taxon>
        <taxon>Mycobacterium</taxon>
    </lineage>
</organism>
<dbReference type="Proteomes" id="UP001165663">
    <property type="component" value="Unassembled WGS sequence"/>
</dbReference>
<dbReference type="AlphaFoldDB" id="A0AA37QAV7"/>
<evidence type="ECO:0000313" key="4">
    <source>
        <dbReference type="Proteomes" id="UP001165663"/>
    </source>
</evidence>
<evidence type="ECO:0000259" key="1">
    <source>
        <dbReference type="Pfam" id="PF01548"/>
    </source>
</evidence>
<dbReference type="InterPro" id="IPR003346">
    <property type="entry name" value="Transposase_20"/>
</dbReference>
<dbReference type="InterPro" id="IPR002525">
    <property type="entry name" value="Transp_IS110-like_N"/>
</dbReference>
<dbReference type="EMBL" id="BRXE01000229">
    <property type="protein sequence ID" value="GLB86949.1"/>
    <property type="molecule type" value="Genomic_DNA"/>
</dbReference>
<name>A0AA37QAV7_9MYCO</name>
<accession>A0AA37QAV7</accession>
<dbReference type="PANTHER" id="PTHR33055">
    <property type="entry name" value="TRANSPOSASE FOR INSERTION SEQUENCE ELEMENT IS1111A"/>
    <property type="match status" value="1"/>
</dbReference>
<comment type="caution">
    <text evidence="3">The sequence shown here is derived from an EMBL/GenBank/DDBJ whole genome shotgun (WGS) entry which is preliminary data.</text>
</comment>
<feature type="domain" description="Transposase IS110-like N-terminal" evidence="1">
    <location>
        <begin position="10"/>
        <end position="164"/>
    </location>
</feature>
<feature type="domain" description="Transposase IS116/IS110/IS902 C-terminal" evidence="2">
    <location>
        <begin position="271"/>
        <end position="355"/>
    </location>
</feature>
<dbReference type="RefSeq" id="WP_264916378.1">
    <property type="nucleotide sequence ID" value="NZ_BRXE01000229.1"/>
</dbReference>
<dbReference type="GO" id="GO:0006313">
    <property type="term" value="P:DNA transposition"/>
    <property type="evidence" value="ECO:0007669"/>
    <property type="project" value="InterPro"/>
</dbReference>
<dbReference type="Pfam" id="PF02371">
    <property type="entry name" value="Transposase_20"/>
    <property type="match status" value="1"/>
</dbReference>
<reference evidence="3" key="1">
    <citation type="submission" date="2022-07" db="EMBL/GenBank/DDBJ databases">
        <title>Mycobacterium kiyosense sp. nov., scotochromogenic slow-glowing species isolated from respiratory specimens.</title>
        <authorList>
            <person name="Fukano H."/>
            <person name="Kazumi Y."/>
            <person name="Sakagami N."/>
            <person name="Ato M."/>
            <person name="Mitarai S."/>
            <person name="Hoshino Y."/>
        </authorList>
    </citation>
    <scope>NUCLEOTIDE SEQUENCE</scope>
    <source>
        <strain evidence="3">SRL2020-028</strain>
    </source>
</reference>
<dbReference type="GO" id="GO:0004803">
    <property type="term" value="F:transposase activity"/>
    <property type="evidence" value="ECO:0007669"/>
    <property type="project" value="InterPro"/>
</dbReference>
<dbReference type="PANTHER" id="PTHR33055:SF3">
    <property type="entry name" value="PUTATIVE TRANSPOSASE FOR IS117-RELATED"/>
    <property type="match status" value="1"/>
</dbReference>
<dbReference type="Pfam" id="PF01548">
    <property type="entry name" value="DEDD_Tnp_IS110"/>
    <property type="match status" value="1"/>
</dbReference>
<dbReference type="InterPro" id="IPR047650">
    <property type="entry name" value="Transpos_IS110"/>
</dbReference>
<dbReference type="GO" id="GO:0003677">
    <property type="term" value="F:DNA binding"/>
    <property type="evidence" value="ECO:0007669"/>
    <property type="project" value="InterPro"/>
</dbReference>
<evidence type="ECO:0000313" key="3">
    <source>
        <dbReference type="EMBL" id="GLB86949.1"/>
    </source>
</evidence>
<protein>
    <submittedName>
        <fullName evidence="3">IS110 family transposase</fullName>
    </submittedName>
</protein>
<gene>
    <name evidence="3" type="ORF">SRL2020028_62050</name>
</gene>